<evidence type="ECO:0000313" key="1">
    <source>
        <dbReference type="EMBL" id="CAF1383903.1"/>
    </source>
</evidence>
<protein>
    <submittedName>
        <fullName evidence="1">Uncharacterized protein</fullName>
    </submittedName>
</protein>
<dbReference type="Proteomes" id="UP000663882">
    <property type="component" value="Unassembled WGS sequence"/>
</dbReference>
<evidence type="ECO:0000313" key="3">
    <source>
        <dbReference type="Proteomes" id="UP000663882"/>
    </source>
</evidence>
<accession>A0A815K1J8</accession>
<gene>
    <name evidence="2" type="ORF">OTI717_LOCUS30970</name>
    <name evidence="1" type="ORF">RFH988_LOCUS33995</name>
</gene>
<dbReference type="EMBL" id="CAJOAX010008600">
    <property type="protein sequence ID" value="CAF4037918.1"/>
    <property type="molecule type" value="Genomic_DNA"/>
</dbReference>
<organism evidence="1 3">
    <name type="scientific">Rotaria sordida</name>
    <dbReference type="NCBI Taxonomy" id="392033"/>
    <lineage>
        <taxon>Eukaryota</taxon>
        <taxon>Metazoa</taxon>
        <taxon>Spiralia</taxon>
        <taxon>Gnathifera</taxon>
        <taxon>Rotifera</taxon>
        <taxon>Eurotatoria</taxon>
        <taxon>Bdelloidea</taxon>
        <taxon>Philodinida</taxon>
        <taxon>Philodinidae</taxon>
        <taxon>Rotaria</taxon>
    </lineage>
</organism>
<reference evidence="1" key="1">
    <citation type="submission" date="2021-02" db="EMBL/GenBank/DDBJ databases">
        <authorList>
            <person name="Nowell W R."/>
        </authorList>
    </citation>
    <scope>NUCLEOTIDE SEQUENCE</scope>
</reference>
<proteinExistence type="predicted"/>
<dbReference type="Proteomes" id="UP000663823">
    <property type="component" value="Unassembled WGS sequence"/>
</dbReference>
<name>A0A815K1J8_9BILA</name>
<dbReference type="AlphaFoldDB" id="A0A815K1J8"/>
<evidence type="ECO:0000313" key="2">
    <source>
        <dbReference type="EMBL" id="CAF4037918.1"/>
    </source>
</evidence>
<dbReference type="EMBL" id="CAJNOO010004511">
    <property type="protein sequence ID" value="CAF1383903.1"/>
    <property type="molecule type" value="Genomic_DNA"/>
</dbReference>
<comment type="caution">
    <text evidence="1">The sequence shown here is derived from an EMBL/GenBank/DDBJ whole genome shotgun (WGS) entry which is preliminary data.</text>
</comment>
<sequence length="448" mass="53165">MAMTTSNLNSTKTITRRSTVSDAKIVNEQVLSQELGQFSPFKINSTKKQITRFPIEIILSKTIGSEWQSISDYLCQKNPSFEKKLRTVLSSTMNLDEIRDIAILMHKIMSIDIVQSLWIVYRKYGMEEIQSKRPINVSDAKFWPKEVSSLMKKLKNDNIIDESSCLIFANQCLQELYNKKEHYRHELNVKTTRLSGYNFSMEYTIEKFVQQGLQSLHIEINEHIATVQYHYTNIIFQHTYFAQNPNTNQIQLMKRIYNNNDPIVQKTTTIEQKQTRKKKLNKHKQIVTSISSRSITEQLRKKKKVKINLITIKPNDRLPKYLTKAPNLLFKSLRLQLKHKLNTKKQQKFIYCRLQLFDQQQRLDIYRNLWHSYLTLGSQHQIWPNQIYKRMKTNEHTLCQQFVQHHLTELHREYDQCTMKIITQSQLCPSKLLPLDIIDHNLQEFVQL</sequence>